<keyword evidence="2" id="KW-1185">Reference proteome</keyword>
<evidence type="ECO:0000313" key="2">
    <source>
        <dbReference type="Proteomes" id="UP000001410"/>
    </source>
</evidence>
<organism evidence="1 2">
    <name type="scientific">Escherichia coli O6:H1 (strain CFT073 / ATCC 700928 / UPEC)</name>
    <dbReference type="NCBI Taxonomy" id="199310"/>
    <lineage>
        <taxon>Bacteria</taxon>
        <taxon>Pseudomonadati</taxon>
        <taxon>Pseudomonadota</taxon>
        <taxon>Gammaproteobacteria</taxon>
        <taxon>Enterobacterales</taxon>
        <taxon>Enterobacteriaceae</taxon>
        <taxon>Escherichia</taxon>
    </lineage>
</organism>
<dbReference type="AlphaFoldDB" id="A0A0H2V8E5"/>
<dbReference type="EMBL" id="AE014075">
    <property type="protein sequence ID" value="AAN79838.1"/>
    <property type="molecule type" value="Genomic_DNA"/>
</dbReference>
<evidence type="ECO:0000313" key="1">
    <source>
        <dbReference type="EMBL" id="AAN79838.1"/>
    </source>
</evidence>
<dbReference type="Proteomes" id="UP000001410">
    <property type="component" value="Chromosome"/>
</dbReference>
<dbReference type="HOGENOM" id="CLU_3215498_0_0_6"/>
<proteinExistence type="predicted"/>
<reference evidence="1 2" key="1">
    <citation type="journal article" date="2002" name="Proc. Natl. Acad. Sci. U.S.A.">
        <title>Extensive mosaic structure revealed by the complete genome sequence of uropathogenic Escherichia coli.</title>
        <authorList>
            <person name="Welch R.A."/>
            <person name="Burland V."/>
            <person name="Plunkett G.III."/>
            <person name="Redford P."/>
            <person name="Roesch P."/>
            <person name="Rasko D."/>
            <person name="Buckles E.L."/>
            <person name="Liou S.R."/>
            <person name="Boutin A."/>
            <person name="Hackett J."/>
            <person name="Stroud D."/>
            <person name="Mayhew G.F."/>
            <person name="Rose D.J."/>
            <person name="Zhou S."/>
            <person name="Schwartz D.C."/>
            <person name="Perna N.T."/>
            <person name="Mobley H.L."/>
            <person name="Donnenberg M.S."/>
            <person name="Blattner F.R."/>
        </authorList>
    </citation>
    <scope>NUCLEOTIDE SEQUENCE [LARGE SCALE GENOMIC DNA]</scope>
    <source>
        <strain evidence="2">CFT073 / ATCC 700928 / UPEC</strain>
    </source>
</reference>
<gene>
    <name evidence="1" type="ordered locus">c1368</name>
</gene>
<name>A0A0H2V8E5_ECOL6</name>
<sequence>MKKVLLIILLLLVGTGYRRWCGRLEGSPSCRQQIAYQRRDDIYP</sequence>
<accession>A0A0H2V8E5</accession>
<protein>
    <submittedName>
        <fullName evidence="1">Uncharacterized protein</fullName>
    </submittedName>
</protein>
<dbReference type="STRING" id="199310.c1368"/>
<dbReference type="KEGG" id="ecc:c1368"/>